<dbReference type="PATRIC" id="fig|1346330.5.peg.1246"/>
<dbReference type="eggNOG" id="ENOG5033Q42">
    <property type="taxonomic scope" value="Bacteria"/>
</dbReference>
<gene>
    <name evidence="1" type="ORF">M472_03535</name>
    <name evidence="2" type="ORF">M472_16105</name>
</gene>
<keyword evidence="3" id="KW-1185">Reference proteome</keyword>
<proteinExistence type="predicted"/>
<comment type="caution">
    <text evidence="2">The sequence shown here is derived from an EMBL/GenBank/DDBJ whole genome shotgun (WGS) entry which is preliminary data.</text>
</comment>
<dbReference type="AlphaFoldDB" id="U2HXK5"/>
<dbReference type="Proteomes" id="UP000016584">
    <property type="component" value="Unassembled WGS sequence"/>
</dbReference>
<evidence type="ECO:0008006" key="4">
    <source>
        <dbReference type="Google" id="ProtNLM"/>
    </source>
</evidence>
<dbReference type="EMBL" id="ATDL01000021">
    <property type="protein sequence ID" value="ERJ57831.1"/>
    <property type="molecule type" value="Genomic_DNA"/>
</dbReference>
<protein>
    <recommendedName>
        <fullName evidence="4">DUF4394 domain-containing protein</fullName>
    </recommendedName>
</protein>
<sequence>MASVGCSNEGVEPEQPADACVLNNLVMLRVAFDGSYQASVAYNKFAVNGLNPSSGSLLGTVGTDHRLTFELPTNGSFYNKATGVHGMLISRAEAYLKFDVNTGVGQAYAVQTNFAAPALSNGNAYVIAVDQSYASSGVGEHYMINSFNMQNGTTGAALPIPVADRTFDNHSFFANESMSSTSNGVDKLYFLSGTNLITVNTATNTASHIDLYPSFSQANDWVAFYGVKYSQSLGLIALKRDANGFSLVKINPNTGTHTTLLAINAAINTEFYSAAYRECDKTYYLTSMSQSTPTVETSYYEFDLNSNTLVNTQVLTDYGFGIEVIQ</sequence>
<evidence type="ECO:0000313" key="1">
    <source>
        <dbReference type="EMBL" id="ERJ57831.1"/>
    </source>
</evidence>
<dbReference type="SUPFAM" id="SSF69304">
    <property type="entry name" value="Tricorn protease N-terminal domain"/>
    <property type="match status" value="1"/>
</dbReference>
<accession>U2HXK5</accession>
<dbReference type="EMBL" id="ATDL01000007">
    <property type="protein sequence ID" value="ERJ60282.1"/>
    <property type="molecule type" value="Genomic_DNA"/>
</dbReference>
<dbReference type="STRING" id="1346330.M472_03535"/>
<name>U2HXK5_9SPHI</name>
<evidence type="ECO:0000313" key="3">
    <source>
        <dbReference type="Proteomes" id="UP000016584"/>
    </source>
</evidence>
<reference evidence="2 3" key="1">
    <citation type="journal article" date="2013" name="Genome Announc.">
        <title>The Draft Genome Sequence of Sphingomonas paucimobilis Strain HER1398 (Proteobacteria), Host to the Giant PAU Phage, Indicates That It Is a Member of the Genus Sphingobacterium (Bacteroidetes).</title>
        <authorList>
            <person name="White R.A.III."/>
            <person name="Suttle C.A."/>
        </authorList>
    </citation>
    <scope>NUCLEOTIDE SEQUENCE [LARGE SCALE GENOMIC DNA]</scope>
    <source>
        <strain evidence="2 3">HER1398</strain>
    </source>
</reference>
<evidence type="ECO:0000313" key="2">
    <source>
        <dbReference type="EMBL" id="ERJ60282.1"/>
    </source>
</evidence>
<organism evidence="2 3">
    <name type="scientific">Sphingobacterium paucimobilis HER1398</name>
    <dbReference type="NCBI Taxonomy" id="1346330"/>
    <lineage>
        <taxon>Bacteria</taxon>
        <taxon>Pseudomonadati</taxon>
        <taxon>Bacteroidota</taxon>
        <taxon>Sphingobacteriia</taxon>
        <taxon>Sphingobacteriales</taxon>
        <taxon>Sphingobacteriaceae</taxon>
        <taxon>Sphingobacterium</taxon>
    </lineage>
</organism>